<feature type="compositionally biased region" description="Acidic residues" evidence="22">
    <location>
        <begin position="362"/>
        <end position="399"/>
    </location>
</feature>
<evidence type="ECO:0000256" key="14">
    <source>
        <dbReference type="ARBA" id="ARBA00022840"/>
    </source>
</evidence>
<evidence type="ECO:0000256" key="1">
    <source>
        <dbReference type="ARBA" id="ARBA00001946"/>
    </source>
</evidence>
<keyword evidence="13" id="KW-0378">Hydrolase</keyword>
<evidence type="ECO:0000256" key="12">
    <source>
        <dbReference type="ARBA" id="ARBA00022777"/>
    </source>
</evidence>
<organism evidence="24 25">
    <name type="scientific">Achlya hypogyna</name>
    <name type="common">Oomycete</name>
    <name type="synonym">Protoachlya hypogyna</name>
    <dbReference type="NCBI Taxonomy" id="1202772"/>
    <lineage>
        <taxon>Eukaryota</taxon>
        <taxon>Sar</taxon>
        <taxon>Stramenopiles</taxon>
        <taxon>Oomycota</taxon>
        <taxon>Saprolegniomycetes</taxon>
        <taxon>Saprolegniales</taxon>
        <taxon>Achlyaceae</taxon>
        <taxon>Achlya</taxon>
    </lineage>
</organism>
<dbReference type="SMART" id="SM00090">
    <property type="entry name" value="RIO"/>
    <property type="match status" value="1"/>
</dbReference>
<dbReference type="GO" id="GO:0042254">
    <property type="term" value="P:ribosome biogenesis"/>
    <property type="evidence" value="ECO:0007669"/>
    <property type="project" value="UniProtKB-KW"/>
</dbReference>
<evidence type="ECO:0000256" key="22">
    <source>
        <dbReference type="SAM" id="MobiDB-lite"/>
    </source>
</evidence>
<dbReference type="GO" id="GO:0016787">
    <property type="term" value="F:hydrolase activity"/>
    <property type="evidence" value="ECO:0007669"/>
    <property type="project" value="UniProtKB-KW"/>
</dbReference>
<keyword evidence="9" id="KW-0808">Transferase</keyword>
<feature type="domain" description="RIO kinase" evidence="23">
    <location>
        <begin position="31"/>
        <end position="267"/>
    </location>
</feature>
<keyword evidence="10" id="KW-0479">Metal-binding</keyword>
<evidence type="ECO:0000256" key="3">
    <source>
        <dbReference type="ARBA" id="ARBA00009196"/>
    </source>
</evidence>
<evidence type="ECO:0000313" key="24">
    <source>
        <dbReference type="EMBL" id="OQR96534.1"/>
    </source>
</evidence>
<dbReference type="Gene3D" id="3.30.200.20">
    <property type="entry name" value="Phosphorylase Kinase, domain 1"/>
    <property type="match status" value="1"/>
</dbReference>
<dbReference type="SUPFAM" id="SSF56112">
    <property type="entry name" value="Protein kinase-like (PK-like)"/>
    <property type="match status" value="1"/>
</dbReference>
<name>A0A1V9ZEW0_ACHHY</name>
<dbReference type="GO" id="GO:0005737">
    <property type="term" value="C:cytoplasm"/>
    <property type="evidence" value="ECO:0007669"/>
    <property type="project" value="UniProtKB-SubCell"/>
</dbReference>
<dbReference type="InterPro" id="IPR051272">
    <property type="entry name" value="RIO-type_Ser/Thr_kinase"/>
</dbReference>
<feature type="compositionally biased region" description="Basic and acidic residues" evidence="22">
    <location>
        <begin position="407"/>
        <end position="439"/>
    </location>
</feature>
<comment type="cofactor">
    <cofactor evidence="1 21">
        <name>Mg(2+)</name>
        <dbReference type="ChEBI" id="CHEBI:18420"/>
    </cofactor>
</comment>
<feature type="region of interest" description="Disordered" evidence="22">
    <location>
        <begin position="362"/>
        <end position="462"/>
    </location>
</feature>
<comment type="catalytic activity">
    <reaction evidence="17">
        <text>L-seryl-[protein] + ATP = O-phospho-L-seryl-[protein] + ADP + H(+)</text>
        <dbReference type="Rhea" id="RHEA:17989"/>
        <dbReference type="Rhea" id="RHEA-COMP:9863"/>
        <dbReference type="Rhea" id="RHEA-COMP:11604"/>
        <dbReference type="ChEBI" id="CHEBI:15378"/>
        <dbReference type="ChEBI" id="CHEBI:29999"/>
        <dbReference type="ChEBI" id="CHEBI:30616"/>
        <dbReference type="ChEBI" id="CHEBI:83421"/>
        <dbReference type="ChEBI" id="CHEBI:456216"/>
        <dbReference type="EC" id="2.7.11.1"/>
    </reaction>
</comment>
<reference evidence="24 25" key="1">
    <citation type="journal article" date="2014" name="Genome Biol. Evol.">
        <title>The secreted proteins of Achlya hypogyna and Thraustotheca clavata identify the ancestral oomycete secretome and reveal gene acquisitions by horizontal gene transfer.</title>
        <authorList>
            <person name="Misner I."/>
            <person name="Blouin N."/>
            <person name="Leonard G."/>
            <person name="Richards T.A."/>
            <person name="Lane C.E."/>
        </authorList>
    </citation>
    <scope>NUCLEOTIDE SEQUENCE [LARGE SCALE GENOMIC DNA]</scope>
    <source>
        <strain evidence="24 25">ATCC 48635</strain>
    </source>
</reference>
<keyword evidence="8" id="KW-0723">Serine/threonine-protein kinase</keyword>
<gene>
    <name evidence="24" type="ORF">ACHHYP_15404</name>
</gene>
<evidence type="ECO:0000256" key="4">
    <source>
        <dbReference type="ARBA" id="ARBA00012513"/>
    </source>
</evidence>
<feature type="compositionally biased region" description="Basic residues" evidence="22">
    <location>
        <begin position="440"/>
        <end position="462"/>
    </location>
</feature>
<feature type="binding site" evidence="20">
    <location>
        <position position="88"/>
    </location>
    <ligand>
        <name>ATP</name>
        <dbReference type="ChEBI" id="CHEBI:30616"/>
    </ligand>
</feature>
<proteinExistence type="inferred from homology"/>
<dbReference type="Gene3D" id="1.10.510.10">
    <property type="entry name" value="Transferase(Phosphotransferase) domain 1"/>
    <property type="match status" value="1"/>
</dbReference>
<comment type="subcellular location">
    <subcellularLocation>
        <location evidence="2">Cytoplasm</location>
    </subcellularLocation>
</comment>
<keyword evidence="12 24" id="KW-0418">Kinase</keyword>
<dbReference type="InterPro" id="IPR011009">
    <property type="entry name" value="Kinase-like_dom_sf"/>
</dbReference>
<dbReference type="InterPro" id="IPR000687">
    <property type="entry name" value="RIO_kinase"/>
</dbReference>
<comment type="catalytic activity">
    <reaction evidence="16">
        <text>L-threonyl-[protein] + ATP = O-phospho-L-threonyl-[protein] + ADP + H(+)</text>
        <dbReference type="Rhea" id="RHEA:46608"/>
        <dbReference type="Rhea" id="RHEA-COMP:11060"/>
        <dbReference type="Rhea" id="RHEA-COMP:11605"/>
        <dbReference type="ChEBI" id="CHEBI:15378"/>
        <dbReference type="ChEBI" id="CHEBI:30013"/>
        <dbReference type="ChEBI" id="CHEBI:30616"/>
        <dbReference type="ChEBI" id="CHEBI:61977"/>
        <dbReference type="ChEBI" id="CHEBI:456216"/>
        <dbReference type="EC" id="2.7.11.1"/>
    </reaction>
</comment>
<dbReference type="PANTHER" id="PTHR45723">
    <property type="entry name" value="SERINE/THREONINE-PROTEIN KINASE RIO1"/>
    <property type="match status" value="1"/>
</dbReference>
<comment type="similarity">
    <text evidence="3">Belongs to the protein kinase superfamily. RIO-type Ser/Thr kinase family.</text>
</comment>
<dbReference type="GO" id="GO:0046872">
    <property type="term" value="F:metal ion binding"/>
    <property type="evidence" value="ECO:0007669"/>
    <property type="project" value="UniProtKB-KW"/>
</dbReference>
<keyword evidence="7" id="KW-0690">Ribosome biogenesis</keyword>
<keyword evidence="11 20" id="KW-0547">Nucleotide-binding</keyword>
<feature type="binding site" evidence="20">
    <location>
        <position position="158"/>
    </location>
    <ligand>
        <name>ATP</name>
        <dbReference type="ChEBI" id="CHEBI:30616"/>
    </ligand>
</feature>
<dbReference type="FunFam" id="3.30.200.20:FF:000148">
    <property type="entry name" value="Serine/threonine-protein kinase RIO1"/>
    <property type="match status" value="1"/>
</dbReference>
<dbReference type="AlphaFoldDB" id="A0A1V9ZEW0"/>
<accession>A0A1V9ZEW0</accession>
<keyword evidence="25" id="KW-1185">Reference proteome</keyword>
<feature type="active site" description="Proton acceptor" evidence="19">
    <location>
        <position position="204"/>
    </location>
</feature>
<feature type="binding site" evidence="20">
    <location>
        <position position="160"/>
    </location>
    <ligand>
        <name>ATP</name>
        <dbReference type="ChEBI" id="CHEBI:30616"/>
    </ligand>
</feature>
<dbReference type="PROSITE" id="PS01245">
    <property type="entry name" value="RIO1"/>
    <property type="match status" value="1"/>
</dbReference>
<sequence>MDYEGTLSKAASNQLAQSLRNEESGRIKHTGRDDRATSEQVLDPRTRMMLYRMLNQGIVTEINGCLSTGKEANVYHARLGAGGEGAIKVYKTAILVFKDRDKYVSGEFRFRHGYCKSNPRKMVKLWAEKEMRNLKRLKDAGIHCPDPIMLRSHVLLMTFIGHDGWAAPRLKDARLSESQLRSVYISCVKTMRVMYQVCKLVHGDLSEYNLLYFQSKLYFIDVSQSVEHEHPCAMEFLRKDCKNITDFFHKSGLTPMSTIELFEFVTDPRQLNDEQVDATLDMIQGQVEDRPATKSNAQQVEEAVFMQTFIPSSLGQVLNSERDQLAYAEGRMEKTLSAAISRLEVSQPRLMDMLNIEELDMEGLDDDSDDDSDDDEDDDSNDDSDDDSDEETDEEETEEQYQQRLLYRAERREARDKQREAERAEKKSNKSRIKEEKREKRASKIPKHVKKRHKKLSKQKKK</sequence>
<dbReference type="STRING" id="1202772.A0A1V9ZEW0"/>
<evidence type="ECO:0000259" key="23">
    <source>
        <dbReference type="SMART" id="SM00090"/>
    </source>
</evidence>
<protein>
    <recommendedName>
        <fullName evidence="5">Serine/threonine-protein kinase RIO1</fullName>
        <ecNumber evidence="4">2.7.11.1</ecNumber>
    </recommendedName>
    <alternativeName>
        <fullName evidence="18">Serine/threonine-protein kinase rio1</fullName>
    </alternativeName>
</protein>
<dbReference type="CDD" id="cd05147">
    <property type="entry name" value="RIO1_euk"/>
    <property type="match status" value="1"/>
</dbReference>
<evidence type="ECO:0000256" key="11">
    <source>
        <dbReference type="ARBA" id="ARBA00022741"/>
    </source>
</evidence>
<dbReference type="GO" id="GO:0005524">
    <property type="term" value="F:ATP binding"/>
    <property type="evidence" value="ECO:0007669"/>
    <property type="project" value="UniProtKB-KW"/>
</dbReference>
<evidence type="ECO:0000256" key="10">
    <source>
        <dbReference type="ARBA" id="ARBA00022723"/>
    </source>
</evidence>
<feature type="region of interest" description="Disordered" evidence="22">
    <location>
        <begin position="1"/>
        <end position="39"/>
    </location>
</feature>
<dbReference type="GO" id="GO:0004674">
    <property type="term" value="F:protein serine/threonine kinase activity"/>
    <property type="evidence" value="ECO:0007669"/>
    <property type="project" value="UniProtKB-KW"/>
</dbReference>
<evidence type="ECO:0000256" key="6">
    <source>
        <dbReference type="ARBA" id="ARBA00022490"/>
    </source>
</evidence>
<dbReference type="InterPro" id="IPR017407">
    <property type="entry name" value="Ser/Thr_kinase_Rio1"/>
</dbReference>
<dbReference type="OrthoDB" id="205248at2759"/>
<evidence type="ECO:0000256" key="5">
    <source>
        <dbReference type="ARBA" id="ARBA00016038"/>
    </source>
</evidence>
<feature type="active site" description="4-aspartylphosphate intermediate" evidence="19">
    <location>
        <position position="221"/>
    </location>
</feature>
<feature type="compositionally biased region" description="Basic and acidic residues" evidence="22">
    <location>
        <begin position="20"/>
        <end position="39"/>
    </location>
</feature>
<evidence type="ECO:0000256" key="21">
    <source>
        <dbReference type="PIRSR" id="PIRSR038147-3"/>
    </source>
</evidence>
<evidence type="ECO:0000256" key="8">
    <source>
        <dbReference type="ARBA" id="ARBA00022527"/>
    </source>
</evidence>
<feature type="compositionally biased region" description="Polar residues" evidence="22">
    <location>
        <begin position="9"/>
        <end position="19"/>
    </location>
</feature>
<dbReference type="EMBL" id="JNBR01000141">
    <property type="protein sequence ID" value="OQR96534.1"/>
    <property type="molecule type" value="Genomic_DNA"/>
</dbReference>
<evidence type="ECO:0000256" key="20">
    <source>
        <dbReference type="PIRSR" id="PIRSR038147-2"/>
    </source>
</evidence>
<evidence type="ECO:0000256" key="13">
    <source>
        <dbReference type="ARBA" id="ARBA00022801"/>
    </source>
</evidence>
<dbReference type="Proteomes" id="UP000243579">
    <property type="component" value="Unassembled WGS sequence"/>
</dbReference>
<keyword evidence="15" id="KW-0460">Magnesium</keyword>
<evidence type="ECO:0000256" key="16">
    <source>
        <dbReference type="ARBA" id="ARBA00047899"/>
    </source>
</evidence>
<feature type="binding site" evidence="21">
    <location>
        <position position="209"/>
    </location>
    <ligand>
        <name>Mg(2+)</name>
        <dbReference type="ChEBI" id="CHEBI:18420"/>
    </ligand>
</feature>
<feature type="binding site" evidence="21">
    <location>
        <position position="221"/>
    </location>
    <ligand>
        <name>Mg(2+)</name>
        <dbReference type="ChEBI" id="CHEBI:18420"/>
    </ligand>
</feature>
<evidence type="ECO:0000256" key="15">
    <source>
        <dbReference type="ARBA" id="ARBA00022842"/>
    </source>
</evidence>
<evidence type="ECO:0000256" key="18">
    <source>
        <dbReference type="ARBA" id="ARBA00068838"/>
    </source>
</evidence>
<comment type="caution">
    <text evidence="24">The sequence shown here is derived from an EMBL/GenBank/DDBJ whole genome shotgun (WGS) entry which is preliminary data.</text>
</comment>
<keyword evidence="6" id="KW-0963">Cytoplasm</keyword>
<dbReference type="EC" id="2.7.11.1" evidence="4"/>
<keyword evidence="14 20" id="KW-0067">ATP-binding</keyword>
<dbReference type="InterPro" id="IPR018934">
    <property type="entry name" value="RIO_dom"/>
</dbReference>
<evidence type="ECO:0000256" key="17">
    <source>
        <dbReference type="ARBA" id="ARBA00048679"/>
    </source>
</evidence>
<evidence type="ECO:0000256" key="2">
    <source>
        <dbReference type="ARBA" id="ARBA00004496"/>
    </source>
</evidence>
<evidence type="ECO:0000256" key="19">
    <source>
        <dbReference type="PIRSR" id="PIRSR038147-1"/>
    </source>
</evidence>
<dbReference type="PIRSF" id="PIRSF038147">
    <property type="entry name" value="Ser/Thr_PK_RIO1"/>
    <property type="match status" value="1"/>
</dbReference>
<dbReference type="Pfam" id="PF01163">
    <property type="entry name" value="RIO1"/>
    <property type="match status" value="1"/>
</dbReference>
<evidence type="ECO:0000313" key="25">
    <source>
        <dbReference type="Proteomes" id="UP000243579"/>
    </source>
</evidence>
<evidence type="ECO:0000256" key="9">
    <source>
        <dbReference type="ARBA" id="ARBA00022679"/>
    </source>
</evidence>
<evidence type="ECO:0000256" key="7">
    <source>
        <dbReference type="ARBA" id="ARBA00022517"/>
    </source>
</evidence>
<dbReference type="InterPro" id="IPR018935">
    <property type="entry name" value="RIO_kinase_CS"/>
</dbReference>